<keyword evidence="2" id="KW-0732">Signal</keyword>
<keyword evidence="4" id="KW-1185">Reference proteome</keyword>
<organism evidence="3 4">
    <name type="scientific">Klenkia sesuvii</name>
    <dbReference type="NCBI Taxonomy" id="3103137"/>
    <lineage>
        <taxon>Bacteria</taxon>
        <taxon>Bacillati</taxon>
        <taxon>Actinomycetota</taxon>
        <taxon>Actinomycetes</taxon>
        <taxon>Geodermatophilales</taxon>
        <taxon>Geodermatophilaceae</taxon>
        <taxon>Klenkia</taxon>
    </lineage>
</organism>
<dbReference type="EMBL" id="JBAPLU010000017">
    <property type="protein sequence ID" value="MEI4273128.1"/>
    <property type="molecule type" value="Genomic_DNA"/>
</dbReference>
<feature type="signal peptide" evidence="2">
    <location>
        <begin position="1"/>
        <end position="23"/>
    </location>
</feature>
<protein>
    <recommendedName>
        <fullName evidence="5">Lipoprotein</fullName>
    </recommendedName>
</protein>
<proteinExistence type="predicted"/>
<dbReference type="Proteomes" id="UP001361570">
    <property type="component" value="Unassembled WGS sequence"/>
</dbReference>
<feature type="chain" id="PRO_5047456701" description="Lipoprotein" evidence="2">
    <location>
        <begin position="24"/>
        <end position="172"/>
    </location>
</feature>
<sequence length="172" mass="17900">MRRTALLCLPAAVLLAACSTTVAGQASPAQPAAPTSDGPSDADREAVGDLFDGLSASTQDGLEAHAEYMAEHNHPEFSYTAEECLDAFRSAGLTDDYTAEYEADTDAMAPDDGWTLAADAGRYAGLQPSGQVFVLPVDVTQSFGGTTDSYAADLHAAVLDGTFYLFFACDAA</sequence>
<dbReference type="PROSITE" id="PS51257">
    <property type="entry name" value="PROKAR_LIPOPROTEIN"/>
    <property type="match status" value="1"/>
</dbReference>
<comment type="caution">
    <text evidence="3">The sequence shown here is derived from an EMBL/GenBank/DDBJ whole genome shotgun (WGS) entry which is preliminary data.</text>
</comment>
<dbReference type="RefSeq" id="WP_336405250.1">
    <property type="nucleotide sequence ID" value="NZ_JBAPLU010000017.1"/>
</dbReference>
<feature type="region of interest" description="Disordered" evidence="1">
    <location>
        <begin position="26"/>
        <end position="46"/>
    </location>
</feature>
<accession>A0ABU8DWS3</accession>
<name>A0ABU8DWS3_9ACTN</name>
<evidence type="ECO:0000256" key="1">
    <source>
        <dbReference type="SAM" id="MobiDB-lite"/>
    </source>
</evidence>
<gene>
    <name evidence="3" type="ORF">TEK04_15485</name>
</gene>
<evidence type="ECO:0000256" key="2">
    <source>
        <dbReference type="SAM" id="SignalP"/>
    </source>
</evidence>
<evidence type="ECO:0000313" key="4">
    <source>
        <dbReference type="Proteomes" id="UP001361570"/>
    </source>
</evidence>
<evidence type="ECO:0008006" key="5">
    <source>
        <dbReference type="Google" id="ProtNLM"/>
    </source>
</evidence>
<evidence type="ECO:0000313" key="3">
    <source>
        <dbReference type="EMBL" id="MEI4273128.1"/>
    </source>
</evidence>
<reference evidence="3 4" key="1">
    <citation type="submission" date="2024-03" db="EMBL/GenBank/DDBJ databases">
        <title>Draft genome sequence of Klenkia sp. LSe6-5.</title>
        <authorList>
            <person name="Duangmal K."/>
            <person name="Chantavorakit T."/>
        </authorList>
    </citation>
    <scope>NUCLEOTIDE SEQUENCE [LARGE SCALE GENOMIC DNA]</scope>
    <source>
        <strain evidence="3 4">LSe6-5</strain>
    </source>
</reference>